<evidence type="ECO:0000313" key="1">
    <source>
        <dbReference type="EMBL" id="KAI9510198.1"/>
    </source>
</evidence>
<reference evidence="1" key="1">
    <citation type="submission" date="2021-03" db="EMBL/GenBank/DDBJ databases">
        <title>Evolutionary priming and transition to the ectomycorrhizal habit in an iconic lineage of mushroom-forming fungi: is preadaptation a requirement?</title>
        <authorList>
            <consortium name="DOE Joint Genome Institute"/>
            <person name="Looney B.P."/>
            <person name="Miyauchi S."/>
            <person name="Morin E."/>
            <person name="Drula E."/>
            <person name="Courty P.E."/>
            <person name="Chicoki N."/>
            <person name="Fauchery L."/>
            <person name="Kohler A."/>
            <person name="Kuo A."/>
            <person name="LaButti K."/>
            <person name="Pangilinan J."/>
            <person name="Lipzen A."/>
            <person name="Riley R."/>
            <person name="Andreopoulos W."/>
            <person name="He G."/>
            <person name="Johnson J."/>
            <person name="Barry K.W."/>
            <person name="Grigoriev I.V."/>
            <person name="Nagy L."/>
            <person name="Hibbett D."/>
            <person name="Henrissat B."/>
            <person name="Matheny P.B."/>
            <person name="Labbe J."/>
            <person name="Martin A.F."/>
        </authorList>
    </citation>
    <scope>NUCLEOTIDE SEQUENCE</scope>
    <source>
        <strain evidence="1">BPL698</strain>
    </source>
</reference>
<gene>
    <name evidence="1" type="ORF">F5148DRAFT_1181560</name>
</gene>
<comment type="caution">
    <text evidence="1">The sequence shown here is derived from an EMBL/GenBank/DDBJ whole genome shotgun (WGS) entry which is preliminary data.</text>
</comment>
<proteinExistence type="predicted"/>
<organism evidence="1 2">
    <name type="scientific">Russula earlei</name>
    <dbReference type="NCBI Taxonomy" id="71964"/>
    <lineage>
        <taxon>Eukaryota</taxon>
        <taxon>Fungi</taxon>
        <taxon>Dikarya</taxon>
        <taxon>Basidiomycota</taxon>
        <taxon>Agaricomycotina</taxon>
        <taxon>Agaricomycetes</taxon>
        <taxon>Russulales</taxon>
        <taxon>Russulaceae</taxon>
        <taxon>Russula</taxon>
    </lineage>
</organism>
<keyword evidence="2" id="KW-1185">Reference proteome</keyword>
<dbReference type="Proteomes" id="UP001207468">
    <property type="component" value="Unassembled WGS sequence"/>
</dbReference>
<accession>A0ACC0UEP5</accession>
<name>A0ACC0UEP5_9AGAM</name>
<dbReference type="EMBL" id="JAGFNK010000047">
    <property type="protein sequence ID" value="KAI9510198.1"/>
    <property type="molecule type" value="Genomic_DNA"/>
</dbReference>
<protein>
    <submittedName>
        <fullName evidence="1">Uncharacterized protein</fullName>
    </submittedName>
</protein>
<evidence type="ECO:0000313" key="2">
    <source>
        <dbReference type="Proteomes" id="UP001207468"/>
    </source>
</evidence>
<sequence>MIPSTHTLLPLESRPPASFLVSHISLFRHRFPHAPPHVPLSLLISWRTAEARASQAVVRDTRSRKQARILRHPSQPSFRRHPEGHSETRKDTLEGGRHSSSLLDIISVPHDDESSPSARSSYDTSSLDPIIELSSSPPLSPAAPSSPELISVSLTTEPVKTLHNLCPRHSIDECAHVAENNLLPAHETDLVVGKPEFHDFQSHALSLTNMHNHVTTFSEFHPTRASDLHSPRMQSFPAPSMMDHPDAGSVSTGVEITTMEKVPPSRPRYNSETAVDAVHRPQAGTSLDGDSSEGRGRGQNQTRRLPPSIVVTSALQSRPQERRRERGIRRTLSASSSCKSSAGRSKSESPPSNPPVSVPPLLSAHMLRMRSGSRLSSTPLLRGFRSARPATMPQLSAPKATTASAPR</sequence>